<comment type="caution">
    <text evidence="1">The sequence shown here is derived from an EMBL/GenBank/DDBJ whole genome shotgun (WGS) entry which is preliminary data.</text>
</comment>
<feature type="non-terminal residue" evidence="1">
    <location>
        <position position="1"/>
    </location>
</feature>
<evidence type="ECO:0000313" key="2">
    <source>
        <dbReference type="Proteomes" id="UP000789920"/>
    </source>
</evidence>
<gene>
    <name evidence="1" type="ORF">RPERSI_LOCUS12639</name>
</gene>
<dbReference type="EMBL" id="CAJVQC010027238">
    <property type="protein sequence ID" value="CAG8735791.1"/>
    <property type="molecule type" value="Genomic_DNA"/>
</dbReference>
<keyword evidence="2" id="KW-1185">Reference proteome</keyword>
<evidence type="ECO:0000313" key="1">
    <source>
        <dbReference type="EMBL" id="CAG8735791.1"/>
    </source>
</evidence>
<reference evidence="1" key="1">
    <citation type="submission" date="2021-06" db="EMBL/GenBank/DDBJ databases">
        <authorList>
            <person name="Kallberg Y."/>
            <person name="Tangrot J."/>
            <person name="Rosling A."/>
        </authorList>
    </citation>
    <scope>NUCLEOTIDE SEQUENCE</scope>
    <source>
        <strain evidence="1">MA461A</strain>
    </source>
</reference>
<protein>
    <submittedName>
        <fullName evidence="1">25711_t:CDS:1</fullName>
    </submittedName>
</protein>
<organism evidence="1 2">
    <name type="scientific">Racocetra persica</name>
    <dbReference type="NCBI Taxonomy" id="160502"/>
    <lineage>
        <taxon>Eukaryota</taxon>
        <taxon>Fungi</taxon>
        <taxon>Fungi incertae sedis</taxon>
        <taxon>Mucoromycota</taxon>
        <taxon>Glomeromycotina</taxon>
        <taxon>Glomeromycetes</taxon>
        <taxon>Diversisporales</taxon>
        <taxon>Gigasporaceae</taxon>
        <taxon>Racocetra</taxon>
    </lineage>
</organism>
<proteinExistence type="predicted"/>
<sequence>ALEEKFAIGAYRSAERSEGNIVITVYNRMCEDIERFIKKRIIDLEAENTKLNNIIKESIRREAEHAKLKKDTTNLKAENAELKAEVTKLRHDIEEIKKKDQTVTDTQDASSTEDISNNASNSNESKYSDEYKPIHTEFK</sequence>
<accession>A0ACA9Q3D1</accession>
<name>A0ACA9Q3D1_9GLOM</name>
<dbReference type="Proteomes" id="UP000789920">
    <property type="component" value="Unassembled WGS sequence"/>
</dbReference>